<gene>
    <name evidence="3" type="ORF">FisN_6Hh215</name>
</gene>
<feature type="region of interest" description="Disordered" evidence="1">
    <location>
        <begin position="128"/>
        <end position="156"/>
    </location>
</feature>
<reference evidence="3 4" key="1">
    <citation type="journal article" date="2015" name="Plant Cell">
        <title>Oil accumulation by the oleaginous diatom Fistulifera solaris as revealed by the genome and transcriptome.</title>
        <authorList>
            <person name="Tanaka T."/>
            <person name="Maeda Y."/>
            <person name="Veluchamy A."/>
            <person name="Tanaka M."/>
            <person name="Abida H."/>
            <person name="Marechal E."/>
            <person name="Bowler C."/>
            <person name="Muto M."/>
            <person name="Sunaga Y."/>
            <person name="Tanaka M."/>
            <person name="Yoshino T."/>
            <person name="Taniguchi T."/>
            <person name="Fukuda Y."/>
            <person name="Nemoto M."/>
            <person name="Matsumoto M."/>
            <person name="Wong P.S."/>
            <person name="Aburatani S."/>
            <person name="Fujibuchi W."/>
        </authorList>
    </citation>
    <scope>NUCLEOTIDE SEQUENCE [LARGE SCALE GENOMIC DNA]</scope>
    <source>
        <strain evidence="3 4">JPCC DA0580</strain>
    </source>
</reference>
<comment type="caution">
    <text evidence="3">The sequence shown here is derived from an EMBL/GenBank/DDBJ whole genome shotgun (WGS) entry which is preliminary data.</text>
</comment>
<dbReference type="OrthoDB" id="48671at2759"/>
<evidence type="ECO:0000313" key="3">
    <source>
        <dbReference type="EMBL" id="GAX20264.1"/>
    </source>
</evidence>
<protein>
    <recommendedName>
        <fullName evidence="2">DUF6824 domain-containing protein</fullName>
    </recommendedName>
</protein>
<name>A0A1Z5K1V4_FISSO</name>
<feature type="compositionally biased region" description="Basic and acidic residues" evidence="1">
    <location>
        <begin position="134"/>
        <end position="156"/>
    </location>
</feature>
<dbReference type="AlphaFoldDB" id="A0A1Z5K1V4"/>
<dbReference type="EMBL" id="BDSP01000146">
    <property type="protein sequence ID" value="GAX20264.1"/>
    <property type="molecule type" value="Genomic_DNA"/>
</dbReference>
<sequence>MNLRFIQEEKRPGTNIISLIGNGISSSKNRTVFVESPGDLDVLCGKDKNMKNHPGNKAFSSMIDTMVTRYQGASSKQEKMNITREIVLEMKRQYNTRFLKKSMVDGKEVWSEIPDEKARDKVSHAIRFAAANPKRSDRSPSPDDTSSKESASEMKSHDTAMGALIQRQQAIMSHTEISALGTHDQQHFSHACISRYEDHLDSVRSEDLREYLIEPFGVRYDSKDTVFNSLRTEDLDAMMTDPVPADEWRDPMIE</sequence>
<keyword evidence="4" id="KW-1185">Reference proteome</keyword>
<evidence type="ECO:0000313" key="4">
    <source>
        <dbReference type="Proteomes" id="UP000198406"/>
    </source>
</evidence>
<dbReference type="InParanoid" id="A0A1Z5K1V4"/>
<dbReference type="Proteomes" id="UP000198406">
    <property type="component" value="Unassembled WGS sequence"/>
</dbReference>
<organism evidence="3 4">
    <name type="scientific">Fistulifera solaris</name>
    <name type="common">Oleaginous diatom</name>
    <dbReference type="NCBI Taxonomy" id="1519565"/>
    <lineage>
        <taxon>Eukaryota</taxon>
        <taxon>Sar</taxon>
        <taxon>Stramenopiles</taxon>
        <taxon>Ochrophyta</taxon>
        <taxon>Bacillariophyta</taxon>
        <taxon>Bacillariophyceae</taxon>
        <taxon>Bacillariophycidae</taxon>
        <taxon>Naviculales</taxon>
        <taxon>Naviculaceae</taxon>
        <taxon>Fistulifera</taxon>
    </lineage>
</organism>
<evidence type="ECO:0000259" key="2">
    <source>
        <dbReference type="Pfam" id="PF20710"/>
    </source>
</evidence>
<evidence type="ECO:0000256" key="1">
    <source>
        <dbReference type="SAM" id="MobiDB-lite"/>
    </source>
</evidence>
<accession>A0A1Z5K1V4</accession>
<dbReference type="InterPro" id="IPR049227">
    <property type="entry name" value="DUF6824"/>
</dbReference>
<feature type="domain" description="DUF6824" evidence="2">
    <location>
        <begin position="41"/>
        <end position="127"/>
    </location>
</feature>
<dbReference type="Pfam" id="PF20710">
    <property type="entry name" value="DUF6824"/>
    <property type="match status" value="1"/>
</dbReference>
<proteinExistence type="predicted"/>